<proteinExistence type="inferred from homology"/>
<comment type="catalytic activity">
    <reaction evidence="4">
        <text>N(6)-[(R)-lipoyl]-L-lysyl-[protein] + 3-methyl-2-oxobutanoate + H(+) = N(6)-[(R)-S(8)-2-methylpropanoyldihydrolipoyl]-L-lysyl-[protein] + CO2</text>
        <dbReference type="Rhea" id="RHEA:13457"/>
        <dbReference type="Rhea" id="RHEA-COMP:10474"/>
        <dbReference type="Rhea" id="RHEA-COMP:10497"/>
        <dbReference type="ChEBI" id="CHEBI:11851"/>
        <dbReference type="ChEBI" id="CHEBI:15378"/>
        <dbReference type="ChEBI" id="CHEBI:16526"/>
        <dbReference type="ChEBI" id="CHEBI:83099"/>
        <dbReference type="ChEBI" id="CHEBI:83142"/>
        <dbReference type="EC" id="1.2.4.4"/>
    </reaction>
</comment>
<comment type="cofactor">
    <cofactor evidence="1 4">
        <name>thiamine diphosphate</name>
        <dbReference type="ChEBI" id="CHEBI:58937"/>
    </cofactor>
</comment>
<reference evidence="8" key="1">
    <citation type="submission" date="2021-08" db="EMBL/GenBank/DDBJ databases">
        <title>Hoeflea bacterium WL0058 sp. nov., isolated from the sediment.</title>
        <authorList>
            <person name="Wang L."/>
            <person name="Zhang D."/>
        </authorList>
    </citation>
    <scope>NUCLEOTIDE SEQUENCE</scope>
    <source>
        <strain evidence="8">WL0058</strain>
    </source>
</reference>
<keyword evidence="9" id="KW-1185">Reference proteome</keyword>
<dbReference type="InterPro" id="IPR001017">
    <property type="entry name" value="DH_E1"/>
</dbReference>
<dbReference type="RefSeq" id="WP_220227576.1">
    <property type="nucleotide sequence ID" value="NZ_JAICBX010000001.1"/>
</dbReference>
<dbReference type="Pfam" id="PF00676">
    <property type="entry name" value="E1_dh"/>
    <property type="match status" value="1"/>
</dbReference>
<evidence type="ECO:0000256" key="5">
    <source>
        <dbReference type="SAM" id="MobiDB-lite"/>
    </source>
</evidence>
<protein>
    <recommendedName>
        <fullName evidence="4">2-oxoisovalerate dehydrogenase subunit alpha</fullName>
        <ecNumber evidence="4">1.2.4.4</ecNumber>
    </recommendedName>
    <alternativeName>
        <fullName evidence="4">Branched-chain alpha-keto acid dehydrogenase E1 component alpha chain</fullName>
    </alternativeName>
</protein>
<dbReference type="SUPFAM" id="SSF52518">
    <property type="entry name" value="Thiamin diphosphate-binding fold (THDP-binding)"/>
    <property type="match status" value="1"/>
</dbReference>
<dbReference type="GO" id="GO:0003863">
    <property type="term" value="F:branched-chain 2-oxo acid dehydrogenase activity"/>
    <property type="evidence" value="ECO:0007669"/>
    <property type="project" value="UniProtKB-EC"/>
</dbReference>
<name>A0AAE2ZHR6_9HYPH</name>
<evidence type="ECO:0000259" key="7">
    <source>
        <dbReference type="Pfam" id="PF12573"/>
    </source>
</evidence>
<comment type="function">
    <text evidence="4">The branched-chain alpha-keto dehydrogenase complex catalyzes the overall conversion of alpha-keto acids to acyl-CoA and CO(2). It contains multiple copies of three enzymatic components: branched-chain alpha-keto acid decarboxylase (E1), lipoamide acyltransferase (E2) and lipoamide dehydrogenase (E3).</text>
</comment>
<dbReference type="Gene3D" id="3.40.50.970">
    <property type="match status" value="1"/>
</dbReference>
<dbReference type="PANTHER" id="PTHR43380">
    <property type="entry name" value="2-OXOISOVALERATE DEHYDROGENASE SUBUNIT ALPHA, MITOCHONDRIAL"/>
    <property type="match status" value="1"/>
</dbReference>
<evidence type="ECO:0000259" key="6">
    <source>
        <dbReference type="Pfam" id="PF00676"/>
    </source>
</evidence>
<organism evidence="8 9">
    <name type="scientific">Flavimaribacter sediminis</name>
    <dbReference type="NCBI Taxonomy" id="2865987"/>
    <lineage>
        <taxon>Bacteria</taxon>
        <taxon>Pseudomonadati</taxon>
        <taxon>Pseudomonadota</taxon>
        <taxon>Alphaproteobacteria</taxon>
        <taxon>Hyphomicrobiales</taxon>
        <taxon>Rhizobiaceae</taxon>
        <taxon>Flavimaribacter</taxon>
    </lineage>
</organism>
<dbReference type="PANTHER" id="PTHR43380:SF1">
    <property type="entry name" value="2-OXOISOVALERATE DEHYDROGENASE SUBUNIT ALPHA, MITOCHONDRIAL"/>
    <property type="match status" value="1"/>
</dbReference>
<feature type="compositionally biased region" description="Basic and acidic residues" evidence="5">
    <location>
        <begin position="36"/>
        <end position="46"/>
    </location>
</feature>
<evidence type="ECO:0000256" key="2">
    <source>
        <dbReference type="ARBA" id="ARBA00023002"/>
    </source>
</evidence>
<dbReference type="EC" id="1.2.4.4" evidence="4"/>
<dbReference type="CDD" id="cd02000">
    <property type="entry name" value="TPP_E1_PDC_ADC_BCADC"/>
    <property type="match status" value="1"/>
</dbReference>
<dbReference type="Pfam" id="PF12573">
    <property type="entry name" value="OxoDH_E1alpha_N"/>
    <property type="match status" value="1"/>
</dbReference>
<dbReference type="InterPro" id="IPR050771">
    <property type="entry name" value="Alpha-ketoacid_DH_E1_comp"/>
</dbReference>
<keyword evidence="3 4" id="KW-0786">Thiamine pyrophosphate</keyword>
<dbReference type="InterPro" id="IPR029061">
    <property type="entry name" value="THDP-binding"/>
</dbReference>
<evidence type="ECO:0000313" key="9">
    <source>
        <dbReference type="Proteomes" id="UP001196509"/>
    </source>
</evidence>
<feature type="region of interest" description="Disordered" evidence="5">
    <location>
        <begin position="1"/>
        <end position="46"/>
    </location>
</feature>
<dbReference type="Proteomes" id="UP001196509">
    <property type="component" value="Unassembled WGS sequence"/>
</dbReference>
<dbReference type="GO" id="GO:0009083">
    <property type="term" value="P:branched-chain amino acid catabolic process"/>
    <property type="evidence" value="ECO:0007669"/>
    <property type="project" value="TreeGrafter"/>
</dbReference>
<dbReference type="AlphaFoldDB" id="A0AAE2ZHR6"/>
<accession>A0AAE2ZHR6</accession>
<feature type="domain" description="Dehydrogenase E1 component" evidence="6">
    <location>
        <begin position="82"/>
        <end position="376"/>
    </location>
</feature>
<dbReference type="InterPro" id="IPR022593">
    <property type="entry name" value="Oxoisoval_DH_suAlpha_N_dom"/>
</dbReference>
<evidence type="ECO:0000256" key="1">
    <source>
        <dbReference type="ARBA" id="ARBA00001964"/>
    </source>
</evidence>
<evidence type="ECO:0000313" key="8">
    <source>
        <dbReference type="EMBL" id="MBW8636934.1"/>
    </source>
</evidence>
<sequence length="408" mass="45697">MPEYSPLTFRVPEPPVRPGGEPDFSKFDVPKAGTVRRPEVDSDPDDMKDLATSLIRVLNRNAEAVGPWAGDIDTDLLLHGLRSMMRTRSFDERMMTLQRQGKTSFYMKCTGEEAIAVGQQLALLPGDMNFPTYRQQGLLICQDYPIVDMICQILSNERDPLHGRQLPVLYSAREYGFFTISGNLGTQYIHAVGWAMASAIKGDTKIATGWIGDGSTAENDFHAALVNASVYQPPVVLNIVNNQWAISSYQGIAGGDLATFAERALGYGIPSLRVDGNDFIAVHQVSKWAIERARRNLGPTLIEWVTYRVAPHSTSDDPSKYRPREESAAWPLGDPILRLKNHLIQRGLWSEERHKQAEAEFDEEMRLTAKEAERYGVMGEGASDRDIFEDVYKDMPPHLSKQRQELGV</sequence>
<comment type="caution">
    <text evidence="8">The sequence shown here is derived from an EMBL/GenBank/DDBJ whole genome shotgun (WGS) entry which is preliminary data.</text>
</comment>
<gene>
    <name evidence="8" type="ORF">K1W69_07015</name>
</gene>
<feature type="domain" description="2-oxoisovalerate dehydrogenase E1 alpha subunit N-terminal" evidence="7">
    <location>
        <begin position="6"/>
        <end position="45"/>
    </location>
</feature>
<comment type="similarity">
    <text evidence="4">Belongs to the BCKDHA family.</text>
</comment>
<dbReference type="EMBL" id="JAICBX010000001">
    <property type="protein sequence ID" value="MBW8636934.1"/>
    <property type="molecule type" value="Genomic_DNA"/>
</dbReference>
<evidence type="ECO:0000256" key="4">
    <source>
        <dbReference type="RuleBase" id="RU365014"/>
    </source>
</evidence>
<evidence type="ECO:0000256" key="3">
    <source>
        <dbReference type="ARBA" id="ARBA00023052"/>
    </source>
</evidence>
<keyword evidence="2 4" id="KW-0560">Oxidoreductase</keyword>